<dbReference type="CDD" id="cd08422">
    <property type="entry name" value="PBP2_CrgA_like"/>
    <property type="match status" value="1"/>
</dbReference>
<evidence type="ECO:0000256" key="1">
    <source>
        <dbReference type="ARBA" id="ARBA00009437"/>
    </source>
</evidence>
<dbReference type="GO" id="GO:0003700">
    <property type="term" value="F:DNA-binding transcription factor activity"/>
    <property type="evidence" value="ECO:0007669"/>
    <property type="project" value="InterPro"/>
</dbReference>
<dbReference type="Gene3D" id="3.40.190.290">
    <property type="match status" value="1"/>
</dbReference>
<dbReference type="Proteomes" id="UP001139308">
    <property type="component" value="Unassembled WGS sequence"/>
</dbReference>
<dbReference type="Gene3D" id="1.10.10.10">
    <property type="entry name" value="Winged helix-like DNA-binding domain superfamily/Winged helix DNA-binding domain"/>
    <property type="match status" value="1"/>
</dbReference>
<comment type="caution">
    <text evidence="6">The sequence shown here is derived from an EMBL/GenBank/DDBJ whole genome shotgun (WGS) entry which is preliminary data.</text>
</comment>
<dbReference type="PROSITE" id="PS50931">
    <property type="entry name" value="HTH_LYSR"/>
    <property type="match status" value="1"/>
</dbReference>
<organism evidence="6 7">
    <name type="scientific">Paraburkholderia tagetis</name>
    <dbReference type="NCBI Taxonomy" id="2913261"/>
    <lineage>
        <taxon>Bacteria</taxon>
        <taxon>Pseudomonadati</taxon>
        <taxon>Pseudomonadota</taxon>
        <taxon>Betaproteobacteria</taxon>
        <taxon>Burkholderiales</taxon>
        <taxon>Burkholderiaceae</taxon>
        <taxon>Paraburkholderia</taxon>
    </lineage>
</organism>
<dbReference type="Pfam" id="PF03466">
    <property type="entry name" value="LysR_substrate"/>
    <property type="match status" value="1"/>
</dbReference>
<dbReference type="SUPFAM" id="SSF46785">
    <property type="entry name" value="Winged helix' DNA-binding domain"/>
    <property type="match status" value="1"/>
</dbReference>
<sequence length="301" mass="33118">MQNLPDLEAWAIFSHVAMAGSFAKAAEKLGVSQPTVSKAIARLEKRLGTTLLYRSSRRVSLTPTGQRAMKRAESIVREGELIEAENSSSTQVPNGLLRISAPMPLGLAYIAPLMSGFLARYPDMELAVSFAGPVVDENGSGFDVTFRVTELENSSTRSHGQYRKLFAVRRRLVASQSYLAQHAPIDHPRDLEKHSCFGYSSDTTALSWCFRHSSGEEFRKTISARMRTDSAESLLPPLLAGLGIALQPELVVQDALRRAELVEVLPGWDATPIYLDVVTPPQVHAFARVAAFLDYLSENFP</sequence>
<keyword evidence="3" id="KW-0238">DNA-binding</keyword>
<comment type="similarity">
    <text evidence="1">Belongs to the LysR transcriptional regulatory family.</text>
</comment>
<proteinExistence type="inferred from homology"/>
<gene>
    <name evidence="6" type="ORF">L5014_38255</name>
</gene>
<feature type="domain" description="HTH lysR-type" evidence="5">
    <location>
        <begin position="5"/>
        <end position="62"/>
    </location>
</feature>
<dbReference type="PANTHER" id="PTHR30537:SF5">
    <property type="entry name" value="HTH-TYPE TRANSCRIPTIONAL ACTIVATOR TTDR-RELATED"/>
    <property type="match status" value="1"/>
</dbReference>
<name>A0A9X2A3F6_9BURK</name>
<evidence type="ECO:0000313" key="7">
    <source>
        <dbReference type="Proteomes" id="UP001139308"/>
    </source>
</evidence>
<evidence type="ECO:0000256" key="2">
    <source>
        <dbReference type="ARBA" id="ARBA00023015"/>
    </source>
</evidence>
<keyword evidence="4" id="KW-0804">Transcription</keyword>
<protein>
    <submittedName>
        <fullName evidence="6">LysR family transcriptional regulator</fullName>
    </submittedName>
</protein>
<dbReference type="PANTHER" id="PTHR30537">
    <property type="entry name" value="HTH-TYPE TRANSCRIPTIONAL REGULATOR"/>
    <property type="match status" value="1"/>
</dbReference>
<dbReference type="SUPFAM" id="SSF53850">
    <property type="entry name" value="Periplasmic binding protein-like II"/>
    <property type="match status" value="1"/>
</dbReference>
<evidence type="ECO:0000313" key="6">
    <source>
        <dbReference type="EMBL" id="MCG5079086.1"/>
    </source>
</evidence>
<dbReference type="PRINTS" id="PR00039">
    <property type="entry name" value="HTHLYSR"/>
</dbReference>
<dbReference type="InterPro" id="IPR058163">
    <property type="entry name" value="LysR-type_TF_proteobact-type"/>
</dbReference>
<dbReference type="RefSeq" id="WP_238469050.1">
    <property type="nucleotide sequence ID" value="NZ_JAKLJA010000100.1"/>
</dbReference>
<dbReference type="GO" id="GO:0006351">
    <property type="term" value="P:DNA-templated transcription"/>
    <property type="evidence" value="ECO:0007669"/>
    <property type="project" value="TreeGrafter"/>
</dbReference>
<dbReference type="AlphaFoldDB" id="A0A9X2A3F6"/>
<reference evidence="6" key="1">
    <citation type="submission" date="2022-01" db="EMBL/GenBank/DDBJ databases">
        <title>Genome sequence and assembly of Parabukholderia sp. RG36.</title>
        <authorList>
            <person name="Chhetri G."/>
        </authorList>
    </citation>
    <scope>NUCLEOTIDE SEQUENCE</scope>
    <source>
        <strain evidence="6">RG36</strain>
    </source>
</reference>
<evidence type="ECO:0000256" key="3">
    <source>
        <dbReference type="ARBA" id="ARBA00023125"/>
    </source>
</evidence>
<dbReference type="InterPro" id="IPR005119">
    <property type="entry name" value="LysR_subst-bd"/>
</dbReference>
<dbReference type="GO" id="GO:0043565">
    <property type="term" value="F:sequence-specific DNA binding"/>
    <property type="evidence" value="ECO:0007669"/>
    <property type="project" value="TreeGrafter"/>
</dbReference>
<dbReference type="InterPro" id="IPR036388">
    <property type="entry name" value="WH-like_DNA-bd_sf"/>
</dbReference>
<dbReference type="FunFam" id="1.10.10.10:FF:000001">
    <property type="entry name" value="LysR family transcriptional regulator"/>
    <property type="match status" value="1"/>
</dbReference>
<dbReference type="InterPro" id="IPR036390">
    <property type="entry name" value="WH_DNA-bd_sf"/>
</dbReference>
<accession>A0A9X2A3F6</accession>
<evidence type="ECO:0000259" key="5">
    <source>
        <dbReference type="PROSITE" id="PS50931"/>
    </source>
</evidence>
<keyword evidence="2" id="KW-0805">Transcription regulation</keyword>
<dbReference type="EMBL" id="JAKLJA010000100">
    <property type="protein sequence ID" value="MCG5079086.1"/>
    <property type="molecule type" value="Genomic_DNA"/>
</dbReference>
<dbReference type="Pfam" id="PF00126">
    <property type="entry name" value="HTH_1"/>
    <property type="match status" value="1"/>
</dbReference>
<keyword evidence="7" id="KW-1185">Reference proteome</keyword>
<evidence type="ECO:0000256" key="4">
    <source>
        <dbReference type="ARBA" id="ARBA00023163"/>
    </source>
</evidence>
<dbReference type="InterPro" id="IPR000847">
    <property type="entry name" value="LysR_HTH_N"/>
</dbReference>